<evidence type="ECO:0000313" key="2">
    <source>
        <dbReference type="Proteomes" id="UP000664109"/>
    </source>
</evidence>
<accession>A0ABS2V5Z6</accession>
<reference evidence="1 2" key="1">
    <citation type="journal article" date="2016" name="Arch. Microbiol.">
        <title>Streptomyces zhihengii sp. nov., isolated from rhizospheric soil of Psammosilene tunicoides.</title>
        <authorList>
            <person name="Huang M.J."/>
            <person name="Fei J.J."/>
            <person name="Salam N."/>
            <person name="Kim C.J."/>
            <person name="Hozzein W.N."/>
            <person name="Xiao M."/>
            <person name="Huang H.Q."/>
            <person name="Li W.J."/>
        </authorList>
    </citation>
    <scope>NUCLEOTIDE SEQUENCE [LARGE SCALE GENOMIC DNA]</scope>
    <source>
        <strain evidence="1 2">YIM T102</strain>
    </source>
</reference>
<sequence length="87" mass="9501">MTLRFLGIDPDSPTDESPTIWLDEETGDLIIQSWTADPGTVQQAHEVGSIPGHSTDIPRGESMIRLPAIMRQYLPTPDGDESAATRP</sequence>
<protein>
    <submittedName>
        <fullName evidence="1">Uncharacterized protein</fullName>
    </submittedName>
</protein>
<organism evidence="1 2">
    <name type="scientific">Streptomyces zhihengii</name>
    <dbReference type="NCBI Taxonomy" id="1818004"/>
    <lineage>
        <taxon>Bacteria</taxon>
        <taxon>Bacillati</taxon>
        <taxon>Actinomycetota</taxon>
        <taxon>Actinomycetes</taxon>
        <taxon>Kitasatosporales</taxon>
        <taxon>Streptomycetaceae</taxon>
        <taxon>Streptomyces</taxon>
    </lineage>
</organism>
<geneLocation type="plasmid" evidence="1">
    <name>unnamed2</name>
</geneLocation>
<proteinExistence type="predicted"/>
<dbReference type="Proteomes" id="UP000664109">
    <property type="component" value="Unassembled WGS sequence"/>
</dbReference>
<dbReference type="RefSeq" id="WP_205378995.1">
    <property type="nucleotide sequence ID" value="NZ_JAFEJA010000004.1"/>
</dbReference>
<keyword evidence="2" id="KW-1185">Reference proteome</keyword>
<name>A0ABS2V5Z6_9ACTN</name>
<comment type="caution">
    <text evidence="1">The sequence shown here is derived from an EMBL/GenBank/DDBJ whole genome shotgun (WGS) entry which is preliminary data.</text>
</comment>
<evidence type="ECO:0000313" key="1">
    <source>
        <dbReference type="EMBL" id="MBM9624812.1"/>
    </source>
</evidence>
<keyword evidence="1" id="KW-0614">Plasmid</keyword>
<gene>
    <name evidence="1" type="ORF">JE024_40550</name>
</gene>
<dbReference type="EMBL" id="JAFEJA010000004">
    <property type="protein sequence ID" value="MBM9624812.1"/>
    <property type="molecule type" value="Genomic_DNA"/>
</dbReference>